<keyword evidence="2 6" id="KW-0889">Transcription antitermination</keyword>
<dbReference type="InterPro" id="IPR011605">
    <property type="entry name" value="NusB_fam"/>
</dbReference>
<dbReference type="Proteomes" id="UP000595564">
    <property type="component" value="Chromosome"/>
</dbReference>
<dbReference type="GO" id="GO:0005829">
    <property type="term" value="C:cytosol"/>
    <property type="evidence" value="ECO:0007669"/>
    <property type="project" value="TreeGrafter"/>
</dbReference>
<dbReference type="KEGG" id="thyd:TTHT_0621"/>
<dbReference type="GO" id="GO:0003723">
    <property type="term" value="F:RNA binding"/>
    <property type="evidence" value="ECO:0007669"/>
    <property type="project" value="UniProtKB-UniRule"/>
</dbReference>
<dbReference type="AlphaFoldDB" id="A0A7R6PT79"/>
<evidence type="ECO:0000313" key="8">
    <source>
        <dbReference type="EMBL" id="BBB32202.1"/>
    </source>
</evidence>
<dbReference type="PANTHER" id="PTHR11078">
    <property type="entry name" value="N UTILIZATION SUBSTANCE PROTEIN B-RELATED"/>
    <property type="match status" value="1"/>
</dbReference>
<dbReference type="EMBL" id="AP017470">
    <property type="protein sequence ID" value="BBB32202.1"/>
    <property type="molecule type" value="Genomic_DNA"/>
</dbReference>
<evidence type="ECO:0000256" key="1">
    <source>
        <dbReference type="ARBA" id="ARBA00005952"/>
    </source>
</evidence>
<feature type="domain" description="NusB/RsmB/TIM44" evidence="7">
    <location>
        <begin position="5"/>
        <end position="133"/>
    </location>
</feature>
<evidence type="ECO:0000259" key="7">
    <source>
        <dbReference type="Pfam" id="PF01029"/>
    </source>
</evidence>
<gene>
    <name evidence="6 8" type="primary">nusB</name>
    <name evidence="8" type="ORF">TTHT_0621</name>
</gene>
<keyword evidence="3 6" id="KW-0694">RNA-binding</keyword>
<organism evidence="8 9">
    <name type="scientific">Thermotomaculum hydrothermale</name>
    <dbReference type="NCBI Taxonomy" id="981385"/>
    <lineage>
        <taxon>Bacteria</taxon>
        <taxon>Pseudomonadati</taxon>
        <taxon>Acidobacteriota</taxon>
        <taxon>Holophagae</taxon>
        <taxon>Thermotomaculales</taxon>
        <taxon>Thermotomaculaceae</taxon>
        <taxon>Thermotomaculum</taxon>
    </lineage>
</organism>
<keyword evidence="5 6" id="KW-0804">Transcription</keyword>
<proteinExistence type="inferred from homology"/>
<accession>A0A7R6PT79</accession>
<dbReference type="GO" id="GO:0006353">
    <property type="term" value="P:DNA-templated transcription termination"/>
    <property type="evidence" value="ECO:0007669"/>
    <property type="project" value="UniProtKB-UniRule"/>
</dbReference>
<evidence type="ECO:0000256" key="5">
    <source>
        <dbReference type="ARBA" id="ARBA00023163"/>
    </source>
</evidence>
<dbReference type="Pfam" id="PF01029">
    <property type="entry name" value="NusB"/>
    <property type="match status" value="1"/>
</dbReference>
<evidence type="ECO:0000256" key="6">
    <source>
        <dbReference type="HAMAP-Rule" id="MF_00073"/>
    </source>
</evidence>
<dbReference type="InterPro" id="IPR006027">
    <property type="entry name" value="NusB_RsmB_TIM44"/>
</dbReference>
<evidence type="ECO:0000256" key="2">
    <source>
        <dbReference type="ARBA" id="ARBA00022814"/>
    </source>
</evidence>
<dbReference type="NCBIfam" id="TIGR01951">
    <property type="entry name" value="nusB"/>
    <property type="match status" value="1"/>
</dbReference>
<dbReference type="PANTHER" id="PTHR11078:SF3">
    <property type="entry name" value="ANTITERMINATION NUSB DOMAIN-CONTAINING PROTEIN"/>
    <property type="match status" value="1"/>
</dbReference>
<sequence length="136" mass="15747">MGNRRKAREYALYMLYSYDVTGLNPDYILKNFYADLERAKAGSKTKEYAEKLFKKVLEKKSIIDKTIESKSQHWKLSRMSTIDRNILRIATYELLFEDLDPPIVINEAIEIGKKYGDSESGVFINGILDAINKDLK</sequence>
<dbReference type="RefSeq" id="WP_201328541.1">
    <property type="nucleotide sequence ID" value="NZ_AP017470.1"/>
</dbReference>
<dbReference type="HAMAP" id="MF_00073">
    <property type="entry name" value="NusB"/>
    <property type="match status" value="1"/>
</dbReference>
<comment type="function">
    <text evidence="6">Involved in transcription antitermination. Required for transcription of ribosomal RNA (rRNA) genes. Binds specifically to the boxA antiterminator sequence of the ribosomal RNA (rrn) operons.</text>
</comment>
<reference evidence="8 9" key="1">
    <citation type="journal article" date="2012" name="Extremophiles">
        <title>Thermotomaculum hydrothermale gen. nov., sp. nov., a novel heterotrophic thermophile within the phylum Acidobacteria from a deep-sea hydrothermal vent chimney in the Southern Okinawa Trough.</title>
        <authorList>
            <person name="Izumi H."/>
            <person name="Nunoura T."/>
            <person name="Miyazaki M."/>
            <person name="Mino S."/>
            <person name="Toki T."/>
            <person name="Takai K."/>
            <person name="Sako Y."/>
            <person name="Sawabe T."/>
            <person name="Nakagawa S."/>
        </authorList>
    </citation>
    <scope>NUCLEOTIDE SEQUENCE [LARGE SCALE GENOMIC DNA]</scope>
    <source>
        <strain evidence="8 9">AC55</strain>
    </source>
</reference>
<comment type="similarity">
    <text evidence="1 6">Belongs to the NusB family.</text>
</comment>
<name>A0A7R6PT79_9BACT</name>
<keyword evidence="9" id="KW-1185">Reference proteome</keyword>
<dbReference type="SUPFAM" id="SSF48013">
    <property type="entry name" value="NusB-like"/>
    <property type="match status" value="1"/>
</dbReference>
<evidence type="ECO:0000313" key="9">
    <source>
        <dbReference type="Proteomes" id="UP000595564"/>
    </source>
</evidence>
<protein>
    <recommendedName>
        <fullName evidence="6">Transcription antitermination protein NusB</fullName>
    </recommendedName>
    <alternativeName>
        <fullName evidence="6">Antitermination factor NusB</fullName>
    </alternativeName>
</protein>
<dbReference type="Gene3D" id="1.10.940.10">
    <property type="entry name" value="NusB-like"/>
    <property type="match status" value="1"/>
</dbReference>
<dbReference type="GO" id="GO:0031564">
    <property type="term" value="P:transcription antitermination"/>
    <property type="evidence" value="ECO:0007669"/>
    <property type="project" value="UniProtKB-KW"/>
</dbReference>
<evidence type="ECO:0000256" key="4">
    <source>
        <dbReference type="ARBA" id="ARBA00023015"/>
    </source>
</evidence>
<evidence type="ECO:0000256" key="3">
    <source>
        <dbReference type="ARBA" id="ARBA00022884"/>
    </source>
</evidence>
<keyword evidence="4 6" id="KW-0805">Transcription regulation</keyword>
<dbReference type="InterPro" id="IPR035926">
    <property type="entry name" value="NusB-like_sf"/>
</dbReference>